<comment type="caution">
    <text evidence="1">The sequence shown here is derived from an EMBL/GenBank/DDBJ whole genome shotgun (WGS) entry which is preliminary data.</text>
</comment>
<sequence length="41" mass="4942">MWTLQNLNGDWRTLDANYWTKGAKPIKTRTTFPFRNIFPKI</sequence>
<proteinExistence type="predicted"/>
<accession>A0AAD6RRM3</accession>
<keyword evidence="2" id="KW-1185">Reference proteome</keyword>
<evidence type="ECO:0000313" key="2">
    <source>
        <dbReference type="Proteomes" id="UP001164929"/>
    </source>
</evidence>
<dbReference type="EMBL" id="JAQIZT010000001">
    <property type="protein sequence ID" value="KAJ7013875.1"/>
    <property type="molecule type" value="Genomic_DNA"/>
</dbReference>
<gene>
    <name evidence="1" type="ORF">NC653_003494</name>
</gene>
<organism evidence="1 2">
    <name type="scientific">Populus alba x Populus x berolinensis</name>
    <dbReference type="NCBI Taxonomy" id="444605"/>
    <lineage>
        <taxon>Eukaryota</taxon>
        <taxon>Viridiplantae</taxon>
        <taxon>Streptophyta</taxon>
        <taxon>Embryophyta</taxon>
        <taxon>Tracheophyta</taxon>
        <taxon>Spermatophyta</taxon>
        <taxon>Magnoliopsida</taxon>
        <taxon>eudicotyledons</taxon>
        <taxon>Gunneridae</taxon>
        <taxon>Pentapetalae</taxon>
        <taxon>rosids</taxon>
        <taxon>fabids</taxon>
        <taxon>Malpighiales</taxon>
        <taxon>Salicaceae</taxon>
        <taxon>Saliceae</taxon>
        <taxon>Populus</taxon>
    </lineage>
</organism>
<dbReference type="Proteomes" id="UP001164929">
    <property type="component" value="Chromosome 1"/>
</dbReference>
<reference evidence="1 2" key="1">
    <citation type="journal article" date="2023" name="Mol. Ecol. Resour.">
        <title>Chromosome-level genome assembly of a triploid poplar Populus alba 'Berolinensis'.</title>
        <authorList>
            <person name="Chen S."/>
            <person name="Yu Y."/>
            <person name="Wang X."/>
            <person name="Wang S."/>
            <person name="Zhang T."/>
            <person name="Zhou Y."/>
            <person name="He R."/>
            <person name="Meng N."/>
            <person name="Wang Y."/>
            <person name="Liu W."/>
            <person name="Liu Z."/>
            <person name="Liu J."/>
            <person name="Guo Q."/>
            <person name="Huang H."/>
            <person name="Sederoff R.R."/>
            <person name="Wang G."/>
            <person name="Qu G."/>
            <person name="Chen S."/>
        </authorList>
    </citation>
    <scope>NUCLEOTIDE SEQUENCE [LARGE SCALE GENOMIC DNA]</scope>
    <source>
        <strain evidence="1">SC-2020</strain>
    </source>
</reference>
<dbReference type="AlphaFoldDB" id="A0AAD6RRM3"/>
<name>A0AAD6RRM3_9ROSI</name>
<protein>
    <submittedName>
        <fullName evidence="1">Uncharacterized protein</fullName>
    </submittedName>
</protein>
<evidence type="ECO:0000313" key="1">
    <source>
        <dbReference type="EMBL" id="KAJ7013875.1"/>
    </source>
</evidence>